<dbReference type="Pfam" id="PF09349">
    <property type="entry name" value="OHCU_decarbox"/>
    <property type="match status" value="1"/>
</dbReference>
<dbReference type="KEGG" id="psic:J4E96_12640"/>
<name>A0A8A4Z8Q7_9MICO</name>
<comment type="catalytic activity">
    <reaction evidence="1">
        <text>5-hydroxy-2-oxo-4-ureido-2,5-dihydro-1H-imidazole-5-carboxylate + H(+) = (S)-allantoin + CO2</text>
        <dbReference type="Rhea" id="RHEA:26301"/>
        <dbReference type="ChEBI" id="CHEBI:15378"/>
        <dbReference type="ChEBI" id="CHEBI:15678"/>
        <dbReference type="ChEBI" id="CHEBI:16526"/>
        <dbReference type="ChEBI" id="CHEBI:58639"/>
        <dbReference type="EC" id="4.1.1.97"/>
    </reaction>
</comment>
<keyword evidence="10" id="KW-1185">Reference proteome</keyword>
<keyword evidence="4" id="KW-0659">Purine metabolism</keyword>
<dbReference type="NCBIfam" id="TIGR03180">
    <property type="entry name" value="UraD_2"/>
    <property type="match status" value="1"/>
</dbReference>
<evidence type="ECO:0000256" key="1">
    <source>
        <dbReference type="ARBA" id="ARBA00001163"/>
    </source>
</evidence>
<dbReference type="RefSeq" id="WP_227422463.1">
    <property type="nucleotide sequence ID" value="NZ_CP071868.1"/>
</dbReference>
<dbReference type="PANTHER" id="PTHR43466:SF1">
    <property type="entry name" value="2-OXO-4-HYDROXY-4-CARBOXY-5-UREIDOIMIDAZOLINE DECARBOXYLASE-RELATED"/>
    <property type="match status" value="1"/>
</dbReference>
<evidence type="ECO:0000256" key="2">
    <source>
        <dbReference type="ARBA" id="ARBA00004754"/>
    </source>
</evidence>
<gene>
    <name evidence="9" type="primary">uraD</name>
    <name evidence="9" type="ORF">J4E96_12640</name>
</gene>
<dbReference type="InterPro" id="IPR036778">
    <property type="entry name" value="OHCU_decarboxylase_sf"/>
</dbReference>
<accession>A0A8A4Z8Q7</accession>
<dbReference type="PANTHER" id="PTHR43466">
    <property type="entry name" value="2-OXO-4-HYDROXY-4-CARBOXY-5-UREIDOIMIDAZOLINE DECARBOXYLASE-RELATED"/>
    <property type="match status" value="1"/>
</dbReference>
<dbReference type="InterPro" id="IPR017595">
    <property type="entry name" value="OHCU_decarboxylase-2"/>
</dbReference>
<proteinExistence type="predicted"/>
<reference evidence="9" key="1">
    <citation type="submission" date="2021-03" db="EMBL/GenBank/DDBJ databases">
        <title>Pengzhenrongella sicca gen. nov., sp. nov., a new member of suborder Micrococcineae isolated from High-Arctic tundra soil.</title>
        <authorList>
            <person name="Peng F."/>
        </authorList>
    </citation>
    <scope>NUCLEOTIDE SEQUENCE</scope>
    <source>
        <strain evidence="9">LRZ-2</strain>
    </source>
</reference>
<evidence type="ECO:0000313" key="9">
    <source>
        <dbReference type="EMBL" id="QTE28234.1"/>
    </source>
</evidence>
<dbReference type="AlphaFoldDB" id="A0A8A4Z8Q7"/>
<dbReference type="NCBIfam" id="NF010372">
    <property type="entry name" value="PRK13798.1"/>
    <property type="match status" value="1"/>
</dbReference>
<dbReference type="Gene3D" id="1.10.3330.10">
    <property type="entry name" value="Oxo-4-hydroxy-4-carboxy-5-ureidoimidazoline decarboxylase"/>
    <property type="match status" value="1"/>
</dbReference>
<feature type="domain" description="Oxo-4-hydroxy-4-carboxy-5-ureidoimidazoline decarboxylase" evidence="8">
    <location>
        <begin position="9"/>
        <end position="157"/>
    </location>
</feature>
<organism evidence="9 10">
    <name type="scientific">Pengzhenrongella sicca</name>
    <dbReference type="NCBI Taxonomy" id="2819238"/>
    <lineage>
        <taxon>Bacteria</taxon>
        <taxon>Bacillati</taxon>
        <taxon>Actinomycetota</taxon>
        <taxon>Actinomycetes</taxon>
        <taxon>Micrococcales</taxon>
        <taxon>Pengzhenrongella</taxon>
    </lineage>
</organism>
<feature type="region of interest" description="Disordered" evidence="7">
    <location>
        <begin position="67"/>
        <end position="88"/>
    </location>
</feature>
<dbReference type="GO" id="GO:0019628">
    <property type="term" value="P:urate catabolic process"/>
    <property type="evidence" value="ECO:0007669"/>
    <property type="project" value="TreeGrafter"/>
</dbReference>
<evidence type="ECO:0000313" key="10">
    <source>
        <dbReference type="Proteomes" id="UP000663937"/>
    </source>
</evidence>
<evidence type="ECO:0000256" key="6">
    <source>
        <dbReference type="ARBA" id="ARBA00023239"/>
    </source>
</evidence>
<evidence type="ECO:0000256" key="7">
    <source>
        <dbReference type="SAM" id="MobiDB-lite"/>
    </source>
</evidence>
<keyword evidence="5" id="KW-0210">Decarboxylase</keyword>
<dbReference type="Proteomes" id="UP000663937">
    <property type="component" value="Chromosome"/>
</dbReference>
<dbReference type="EMBL" id="CP071868">
    <property type="protein sequence ID" value="QTE28234.1"/>
    <property type="molecule type" value="Genomic_DNA"/>
</dbReference>
<dbReference type="GO" id="GO:0051997">
    <property type="term" value="F:2-oxo-4-hydroxy-4-carboxy-5-ureidoimidazoline decarboxylase activity"/>
    <property type="evidence" value="ECO:0007669"/>
    <property type="project" value="UniProtKB-EC"/>
</dbReference>
<keyword evidence="6 9" id="KW-0456">Lyase</keyword>
<dbReference type="GO" id="GO:0006144">
    <property type="term" value="P:purine nucleobase metabolic process"/>
    <property type="evidence" value="ECO:0007669"/>
    <property type="project" value="UniProtKB-KW"/>
</dbReference>
<comment type="pathway">
    <text evidence="2">Purine metabolism; urate degradation; (S)-allantoin from urate: step 3/3.</text>
</comment>
<evidence type="ECO:0000259" key="8">
    <source>
        <dbReference type="Pfam" id="PF09349"/>
    </source>
</evidence>
<evidence type="ECO:0000256" key="4">
    <source>
        <dbReference type="ARBA" id="ARBA00022631"/>
    </source>
</evidence>
<dbReference type="EC" id="4.1.1.97" evidence="3"/>
<evidence type="ECO:0000256" key="5">
    <source>
        <dbReference type="ARBA" id="ARBA00022793"/>
    </source>
</evidence>
<sequence length="171" mass="17929">MPTMMDVSPPRLRRALAASLAVRRWADDVAGAAPFASLDELLAVAAEAATTLTPAEVDEALAAHPRIGERPAGASTAHELSRREQASADADDAGLADAIAAGNAAYEARFGRVFLIRAAGRTRAEILAELRRRLTLDDAAELAIVGEQLREIALLRLGAQLGESAPSEEPA</sequence>
<evidence type="ECO:0000256" key="3">
    <source>
        <dbReference type="ARBA" id="ARBA00012257"/>
    </source>
</evidence>
<protein>
    <recommendedName>
        <fullName evidence="3">2-oxo-4-hydroxy-4-carboxy-5-ureidoimidazoline decarboxylase</fullName>
        <ecNumber evidence="3">4.1.1.97</ecNumber>
    </recommendedName>
</protein>
<dbReference type="InterPro" id="IPR018020">
    <property type="entry name" value="OHCU_decarboxylase"/>
</dbReference>
<dbReference type="SUPFAM" id="SSF158694">
    <property type="entry name" value="UraD-Like"/>
    <property type="match status" value="1"/>
</dbReference>